<dbReference type="EMBL" id="AP005739">
    <property type="protein sequence ID" value="BAD26120.1"/>
    <property type="molecule type" value="Genomic_DNA"/>
</dbReference>
<evidence type="ECO:0000313" key="2">
    <source>
        <dbReference type="EMBL" id="BAD26120.1"/>
    </source>
</evidence>
<gene>
    <name evidence="1" type="ORF">B1012G04.17</name>
    <name evidence="2" type="ORF">P0012A04.3</name>
</gene>
<protein>
    <submittedName>
        <fullName evidence="1">Uncharacterized protein</fullName>
    </submittedName>
</protein>
<reference evidence="3" key="3">
    <citation type="journal article" date="2005" name="Nature">
        <title>The map-based sequence of the rice genome.</title>
        <authorList>
            <consortium name="International rice genome sequencing project (IRGSP)"/>
            <person name="Matsumoto T."/>
            <person name="Wu J."/>
            <person name="Kanamori H."/>
            <person name="Katayose Y."/>
            <person name="Fujisawa M."/>
            <person name="Namiki N."/>
            <person name="Mizuno H."/>
            <person name="Yamamoto K."/>
            <person name="Antonio B.A."/>
            <person name="Baba T."/>
            <person name="Sakata K."/>
            <person name="Nagamura Y."/>
            <person name="Aoki H."/>
            <person name="Arikawa K."/>
            <person name="Arita K."/>
            <person name="Bito T."/>
            <person name="Chiden Y."/>
            <person name="Fujitsuka N."/>
            <person name="Fukunaka R."/>
            <person name="Hamada M."/>
            <person name="Harada C."/>
            <person name="Hayashi A."/>
            <person name="Hijishita S."/>
            <person name="Honda M."/>
            <person name="Hosokawa S."/>
            <person name="Ichikawa Y."/>
            <person name="Idonuma A."/>
            <person name="Iijima M."/>
            <person name="Ikeda M."/>
            <person name="Ikeno M."/>
            <person name="Ito K."/>
            <person name="Ito S."/>
            <person name="Ito T."/>
            <person name="Ito Y."/>
            <person name="Ito Y."/>
            <person name="Iwabuchi A."/>
            <person name="Kamiya K."/>
            <person name="Karasawa W."/>
            <person name="Kurita K."/>
            <person name="Katagiri S."/>
            <person name="Kikuta A."/>
            <person name="Kobayashi H."/>
            <person name="Kobayashi N."/>
            <person name="Machita K."/>
            <person name="Maehara T."/>
            <person name="Masukawa M."/>
            <person name="Mizubayashi T."/>
            <person name="Mukai Y."/>
            <person name="Nagasaki H."/>
            <person name="Nagata Y."/>
            <person name="Naito S."/>
            <person name="Nakashima M."/>
            <person name="Nakama Y."/>
            <person name="Nakamichi Y."/>
            <person name="Nakamura M."/>
            <person name="Meguro A."/>
            <person name="Negishi M."/>
            <person name="Ohta I."/>
            <person name="Ohta T."/>
            <person name="Okamoto M."/>
            <person name="Ono N."/>
            <person name="Saji S."/>
            <person name="Sakaguchi M."/>
            <person name="Sakai K."/>
            <person name="Shibata M."/>
            <person name="Shimokawa T."/>
            <person name="Song J."/>
            <person name="Takazaki Y."/>
            <person name="Terasawa K."/>
            <person name="Tsugane M."/>
            <person name="Tsuji K."/>
            <person name="Ueda S."/>
            <person name="Waki K."/>
            <person name="Yamagata H."/>
            <person name="Yamamoto M."/>
            <person name="Yamamoto S."/>
            <person name="Yamane H."/>
            <person name="Yoshiki S."/>
            <person name="Yoshihara R."/>
            <person name="Yukawa K."/>
            <person name="Zhong H."/>
            <person name="Yano M."/>
            <person name="Yuan Q."/>
            <person name="Ouyang S."/>
            <person name="Liu J."/>
            <person name="Jones K.M."/>
            <person name="Gansberger K."/>
            <person name="Moffat K."/>
            <person name="Hill J."/>
            <person name="Bera J."/>
            <person name="Fadrosh D."/>
            <person name="Jin S."/>
            <person name="Johri S."/>
            <person name="Kim M."/>
            <person name="Overton L."/>
            <person name="Reardon M."/>
            <person name="Tsitrin T."/>
            <person name="Vuong H."/>
            <person name="Weaver B."/>
            <person name="Ciecko A."/>
            <person name="Tallon L."/>
            <person name="Jackson J."/>
            <person name="Pai G."/>
            <person name="Aken S.V."/>
            <person name="Utterback T."/>
            <person name="Reidmuller S."/>
            <person name="Feldblyum T."/>
            <person name="Hsiao J."/>
            <person name="Zismann V."/>
            <person name="Iobst S."/>
            <person name="de Vazeille A.R."/>
            <person name="Buell C.R."/>
            <person name="Ying K."/>
            <person name="Li Y."/>
            <person name="Lu T."/>
            <person name="Huang Y."/>
            <person name="Zhao Q."/>
            <person name="Feng Q."/>
            <person name="Zhang L."/>
            <person name="Zhu J."/>
            <person name="Weng Q."/>
            <person name="Mu J."/>
            <person name="Lu Y."/>
            <person name="Fan D."/>
            <person name="Liu Y."/>
            <person name="Guan J."/>
            <person name="Zhang Y."/>
            <person name="Yu S."/>
            <person name="Liu X."/>
            <person name="Zhang Y."/>
            <person name="Hong G."/>
            <person name="Han B."/>
            <person name="Choisne N."/>
            <person name="Demange N."/>
            <person name="Orjeda G."/>
            <person name="Samain S."/>
            <person name="Cattolico L."/>
            <person name="Pelletier E."/>
            <person name="Couloux A."/>
            <person name="Segurens B."/>
            <person name="Wincker P."/>
            <person name="D'Hont A."/>
            <person name="Scarpelli C."/>
            <person name="Weissenbach J."/>
            <person name="Salanoubat M."/>
            <person name="Quetier F."/>
            <person name="Yu Y."/>
            <person name="Kim H.R."/>
            <person name="Rambo T."/>
            <person name="Currie J."/>
            <person name="Collura K."/>
            <person name="Luo M."/>
            <person name="Yang T."/>
            <person name="Ammiraju J.S.S."/>
            <person name="Engler F."/>
            <person name="Soderlund C."/>
            <person name="Wing R.A."/>
            <person name="Palmer L.E."/>
            <person name="de la Bastide M."/>
            <person name="Spiegel L."/>
            <person name="Nascimento L."/>
            <person name="Zutavern T."/>
            <person name="O'Shaughnessy A."/>
            <person name="Dike S."/>
            <person name="Dedhia N."/>
            <person name="Preston R."/>
            <person name="Balija V."/>
            <person name="McCombie W.R."/>
            <person name="Chow T."/>
            <person name="Chen H."/>
            <person name="Chung M."/>
            <person name="Chen C."/>
            <person name="Shaw J."/>
            <person name="Wu H."/>
            <person name="Hsiao K."/>
            <person name="Chao Y."/>
            <person name="Chu M."/>
            <person name="Cheng C."/>
            <person name="Hour A."/>
            <person name="Lee P."/>
            <person name="Lin S."/>
            <person name="Lin Y."/>
            <person name="Liou J."/>
            <person name="Liu S."/>
            <person name="Hsing Y."/>
            <person name="Raghuvanshi S."/>
            <person name="Mohanty A."/>
            <person name="Bharti A.K."/>
            <person name="Gaur A."/>
            <person name="Gupta V."/>
            <person name="Kumar D."/>
            <person name="Ravi V."/>
            <person name="Vij S."/>
            <person name="Kapur A."/>
            <person name="Khurana P."/>
            <person name="Khurana P."/>
            <person name="Khurana J.P."/>
            <person name="Tyagi A.K."/>
            <person name="Gaikwad K."/>
            <person name="Singh A."/>
            <person name="Dalal V."/>
            <person name="Srivastava S."/>
            <person name="Dixit A."/>
            <person name="Pal A.K."/>
            <person name="Ghazi I.A."/>
            <person name="Yadav M."/>
            <person name="Pandit A."/>
            <person name="Bhargava A."/>
            <person name="Sureshbabu K."/>
            <person name="Batra K."/>
            <person name="Sharma T.R."/>
            <person name="Mohapatra T."/>
            <person name="Singh N.K."/>
            <person name="Messing J."/>
            <person name="Nelson A.B."/>
            <person name="Fuks G."/>
            <person name="Kavchok S."/>
            <person name="Keizer G."/>
            <person name="Linton E."/>
            <person name="Llaca V."/>
            <person name="Song R."/>
            <person name="Tanyolac B."/>
            <person name="Young S."/>
            <person name="Ho-Il K."/>
            <person name="Hahn J.H."/>
            <person name="Sangsakoo G."/>
            <person name="Vanavichit A."/>
            <person name="de Mattos Luiz.A.T."/>
            <person name="Zimmer P.D."/>
            <person name="Malone G."/>
            <person name="Dellagostin O."/>
            <person name="de Oliveira A.C."/>
            <person name="Bevan M."/>
            <person name="Bancroft I."/>
            <person name="Minx P."/>
            <person name="Cordum H."/>
            <person name="Wilson R."/>
            <person name="Cheng Z."/>
            <person name="Jin W."/>
            <person name="Jiang J."/>
            <person name="Leong S.A."/>
            <person name="Iwama H."/>
            <person name="Gojobori T."/>
            <person name="Itoh T."/>
            <person name="Niimura Y."/>
            <person name="Fujii Y."/>
            <person name="Habara T."/>
            <person name="Sakai H."/>
            <person name="Sato Y."/>
            <person name="Wilson G."/>
            <person name="Kumar K."/>
            <person name="McCouch S."/>
            <person name="Juretic N."/>
            <person name="Hoen D."/>
            <person name="Wright S."/>
            <person name="Bruskiewich R."/>
            <person name="Bureau T."/>
            <person name="Miyao A."/>
            <person name="Hirochika H."/>
            <person name="Nishikawa T."/>
            <person name="Kadowaki K."/>
            <person name="Sugiura M."/>
            <person name="Burr B."/>
            <person name="Sasaki T."/>
        </authorList>
    </citation>
    <scope>NUCLEOTIDE SEQUENCE [LARGE SCALE GENOMIC DNA]</scope>
    <source>
        <strain evidence="3">cv. Nipponbare</strain>
    </source>
</reference>
<evidence type="ECO:0000313" key="3">
    <source>
        <dbReference type="Proteomes" id="UP000000763"/>
    </source>
</evidence>
<dbReference type="Proteomes" id="UP000000763">
    <property type="component" value="Chromosome 9"/>
</dbReference>
<name>Q6K261_ORYSJ</name>
<reference evidence="3" key="4">
    <citation type="journal article" date="2008" name="Nucleic Acids Res.">
        <title>The rice annotation project database (RAP-DB): 2008 update.</title>
        <authorList>
            <consortium name="The rice annotation project (RAP)"/>
        </authorList>
    </citation>
    <scope>GENOME REANNOTATION</scope>
    <source>
        <strain evidence="3">cv. Nipponbare</strain>
    </source>
</reference>
<dbReference type="AlphaFoldDB" id="Q6K261"/>
<proteinExistence type="predicted"/>
<organism evidence="1 3">
    <name type="scientific">Oryza sativa subsp. japonica</name>
    <name type="common">Rice</name>
    <dbReference type="NCBI Taxonomy" id="39947"/>
    <lineage>
        <taxon>Eukaryota</taxon>
        <taxon>Viridiplantae</taxon>
        <taxon>Streptophyta</taxon>
        <taxon>Embryophyta</taxon>
        <taxon>Tracheophyta</taxon>
        <taxon>Spermatophyta</taxon>
        <taxon>Magnoliopsida</taxon>
        <taxon>Liliopsida</taxon>
        <taxon>Poales</taxon>
        <taxon>Poaceae</taxon>
        <taxon>BOP clade</taxon>
        <taxon>Oryzoideae</taxon>
        <taxon>Oryzeae</taxon>
        <taxon>Oryzinae</taxon>
        <taxon>Oryza</taxon>
        <taxon>Oryza sativa</taxon>
    </lineage>
</organism>
<sequence>MVGCEHMVLMVVLMTIKDRFTSFGCETLTVPTTSQRGQRLYLLYSMVHCGAPN</sequence>
<accession>Q6K261</accession>
<reference evidence="2" key="1">
    <citation type="submission" date="2002-09" db="EMBL/GenBank/DDBJ databases">
        <title>Oryza sativa nipponbare(GA3) genomic DNA, chromosome 9, PAC clone:P0012A04.</title>
        <authorList>
            <person name="Sasaki T."/>
            <person name="Matsumoto T."/>
            <person name="Hattori M."/>
            <person name="Sakaki Y."/>
            <person name="Katayose Y."/>
        </authorList>
    </citation>
    <scope>NUCLEOTIDE SEQUENCE</scope>
</reference>
<evidence type="ECO:0000313" key="1">
    <source>
        <dbReference type="EMBL" id="BAD23712.1"/>
    </source>
</evidence>
<reference evidence="1" key="2">
    <citation type="submission" date="2003-01" db="EMBL/GenBank/DDBJ databases">
        <title>Oryza sativa nipponbare(GA3) genomic DNA, chromosome 9, BAC clone:B1012G04.</title>
        <authorList>
            <person name="Sasaki T."/>
            <person name="Matsumoto T."/>
            <person name="Katayose Y."/>
        </authorList>
    </citation>
    <scope>NUCLEOTIDE SEQUENCE</scope>
</reference>
<dbReference type="EMBL" id="AP006155">
    <property type="protein sequence ID" value="BAD23712.1"/>
    <property type="molecule type" value="Genomic_DNA"/>
</dbReference>